<dbReference type="OrthoDB" id="9769739at2"/>
<keyword evidence="8" id="KW-1185">Reference proteome</keyword>
<feature type="transmembrane region" description="Helical" evidence="5">
    <location>
        <begin position="86"/>
        <end position="107"/>
    </location>
</feature>
<reference evidence="8" key="1">
    <citation type="submission" date="2018-02" db="EMBL/GenBank/DDBJ databases">
        <title>Genome sequencing of Solimonas sp. HR-BB.</title>
        <authorList>
            <person name="Lee Y."/>
            <person name="Jeon C.O."/>
        </authorList>
    </citation>
    <scope>NUCLEOTIDE SEQUENCE [LARGE SCALE GENOMIC DNA]</scope>
    <source>
        <strain evidence="8">HR-U</strain>
    </source>
</reference>
<accession>A0A2S7IKU0</accession>
<feature type="transmembrane region" description="Helical" evidence="5">
    <location>
        <begin position="200"/>
        <end position="221"/>
    </location>
</feature>
<keyword evidence="4 5" id="KW-0472">Membrane</keyword>
<organism evidence="7 8">
    <name type="scientific">Siphonobacter curvatus</name>
    <dbReference type="NCBI Taxonomy" id="2094562"/>
    <lineage>
        <taxon>Bacteria</taxon>
        <taxon>Pseudomonadati</taxon>
        <taxon>Bacteroidota</taxon>
        <taxon>Cytophagia</taxon>
        <taxon>Cytophagales</taxon>
        <taxon>Cytophagaceae</taxon>
        <taxon>Siphonobacter</taxon>
    </lineage>
</organism>
<protein>
    <recommendedName>
        <fullName evidence="6">SLC26A/SulP transporter domain-containing protein</fullName>
    </recommendedName>
</protein>
<gene>
    <name evidence="7" type="ORF">C5O19_00940</name>
</gene>
<dbReference type="InterPro" id="IPR001902">
    <property type="entry name" value="SLC26A/SulP_fam"/>
</dbReference>
<dbReference type="AlphaFoldDB" id="A0A2S7IKU0"/>
<feature type="domain" description="SLC26A/SulP transporter" evidence="6">
    <location>
        <begin position="14"/>
        <end position="382"/>
    </location>
</feature>
<feature type="transmembrane region" description="Helical" evidence="5">
    <location>
        <begin position="20"/>
        <end position="39"/>
    </location>
</feature>
<feature type="transmembrane region" description="Helical" evidence="5">
    <location>
        <begin position="119"/>
        <end position="141"/>
    </location>
</feature>
<comment type="subcellular location">
    <subcellularLocation>
        <location evidence="1">Membrane</location>
        <topology evidence="1">Multi-pass membrane protein</topology>
    </subcellularLocation>
</comment>
<feature type="transmembrane region" description="Helical" evidence="5">
    <location>
        <begin position="395"/>
        <end position="426"/>
    </location>
</feature>
<evidence type="ECO:0000313" key="8">
    <source>
        <dbReference type="Proteomes" id="UP000239590"/>
    </source>
</evidence>
<evidence type="ECO:0000256" key="4">
    <source>
        <dbReference type="ARBA" id="ARBA00023136"/>
    </source>
</evidence>
<dbReference type="PANTHER" id="PTHR11814">
    <property type="entry name" value="SULFATE TRANSPORTER"/>
    <property type="match status" value="1"/>
</dbReference>
<keyword evidence="3 5" id="KW-1133">Transmembrane helix</keyword>
<dbReference type="EMBL" id="PTRA01000001">
    <property type="protein sequence ID" value="PQA58276.1"/>
    <property type="molecule type" value="Genomic_DNA"/>
</dbReference>
<evidence type="ECO:0000256" key="1">
    <source>
        <dbReference type="ARBA" id="ARBA00004141"/>
    </source>
</evidence>
<dbReference type="InterPro" id="IPR011547">
    <property type="entry name" value="SLC26A/SulP_dom"/>
</dbReference>
<evidence type="ECO:0000256" key="3">
    <source>
        <dbReference type="ARBA" id="ARBA00022989"/>
    </source>
</evidence>
<name>A0A2S7IKU0_9BACT</name>
<evidence type="ECO:0000313" key="7">
    <source>
        <dbReference type="EMBL" id="PQA58276.1"/>
    </source>
</evidence>
<dbReference type="GO" id="GO:0016020">
    <property type="term" value="C:membrane"/>
    <property type="evidence" value="ECO:0007669"/>
    <property type="project" value="UniProtKB-SubCell"/>
</dbReference>
<keyword evidence="2 5" id="KW-0812">Transmembrane</keyword>
<feature type="transmembrane region" description="Helical" evidence="5">
    <location>
        <begin position="364"/>
        <end position="383"/>
    </location>
</feature>
<dbReference type="RefSeq" id="WP_104709505.1">
    <property type="nucleotide sequence ID" value="NZ_PTRA01000001.1"/>
</dbReference>
<comment type="caution">
    <text evidence="7">The sequence shown here is derived from an EMBL/GenBank/DDBJ whole genome shotgun (WGS) entry which is preliminary data.</text>
</comment>
<evidence type="ECO:0000256" key="2">
    <source>
        <dbReference type="ARBA" id="ARBA00022692"/>
    </source>
</evidence>
<feature type="transmembrane region" description="Helical" evidence="5">
    <location>
        <begin position="340"/>
        <end position="358"/>
    </location>
</feature>
<evidence type="ECO:0000256" key="5">
    <source>
        <dbReference type="SAM" id="Phobius"/>
    </source>
</evidence>
<dbReference type="GO" id="GO:0055085">
    <property type="term" value="P:transmembrane transport"/>
    <property type="evidence" value="ECO:0007669"/>
    <property type="project" value="InterPro"/>
</dbReference>
<dbReference type="Pfam" id="PF00916">
    <property type="entry name" value="Sulfate_transp"/>
    <property type="match status" value="1"/>
</dbReference>
<sequence length="526" mass="56277">MDTKLQYGTDVSIAGDLRGGLVSFLVAVPLCLGIALASGVPLFSGIIAGIVGGLVVGLLSKSQLSISGPEAGLIVVVLATMERLEAFPTFLLATFIAGLIQVGLGFLRAGIISNFFPSSVIKGMLAAIGIILIIKQLPHLVGYDADAAEGFSLFQPDGFDILTQLTIAFQQFSGTAILISLLSLSVLILWERPLFRQYAVLKNIPAALVVVTLGIGINMLISSLSPTLALQGNHLVQLPVPKTVAGFLGLFTFPDFTSWDNPQVYASALSIAMVASLEALLAIEAIDELDPLKRKSPTNRELKAQGIGNVVSGLIGGMPLTSVIVRSSVSLNAGARTKRAALIHGSLLLVCVVTLPSVLNRIPWASLASILLVTGYKLARVSIFRQQYAAGILKFLPFVTTVVAILLTDLLVGIGIGLAVGLFFVLRETYVKAHQTHAYHVNGQERIRIRMGDYVSFLNKVSITEILETIPHDSVVEIDCTRSSYIDSDVLNILNSFESKAHLRNIQITYLQPIAENKSLHHQIAV</sequence>
<evidence type="ECO:0000259" key="6">
    <source>
        <dbReference type="Pfam" id="PF00916"/>
    </source>
</evidence>
<feature type="transmembrane region" description="Helical" evidence="5">
    <location>
        <begin position="161"/>
        <end position="188"/>
    </location>
</feature>
<dbReference type="Proteomes" id="UP000239590">
    <property type="component" value="Unassembled WGS sequence"/>
</dbReference>
<feature type="transmembrane region" description="Helical" evidence="5">
    <location>
        <begin position="264"/>
        <end position="286"/>
    </location>
</feature>
<proteinExistence type="predicted"/>